<dbReference type="AlphaFoldDB" id="A0A0A9C9R7"/>
<evidence type="ECO:0000313" key="1">
    <source>
        <dbReference type="EMBL" id="JAD71193.1"/>
    </source>
</evidence>
<sequence length="60" mass="6839">MLEYLVVMIYCNPVLPYVSGTHLPPKSLYSTYTTREAQCNTFHALYAVYPSYMVSGGFYS</sequence>
<proteinExistence type="predicted"/>
<reference evidence="1" key="1">
    <citation type="submission" date="2014-09" db="EMBL/GenBank/DDBJ databases">
        <authorList>
            <person name="Magalhaes I.L.F."/>
            <person name="Oliveira U."/>
            <person name="Santos F.R."/>
            <person name="Vidigal T.H.D.A."/>
            <person name="Brescovit A.D."/>
            <person name="Santos A.J."/>
        </authorList>
    </citation>
    <scope>NUCLEOTIDE SEQUENCE</scope>
    <source>
        <tissue evidence="1">Shoot tissue taken approximately 20 cm above the soil surface</tissue>
    </source>
</reference>
<accession>A0A0A9C9R7</accession>
<name>A0A0A9C9R7_ARUDO</name>
<organism evidence="1">
    <name type="scientific">Arundo donax</name>
    <name type="common">Giant reed</name>
    <name type="synonym">Donax arundinaceus</name>
    <dbReference type="NCBI Taxonomy" id="35708"/>
    <lineage>
        <taxon>Eukaryota</taxon>
        <taxon>Viridiplantae</taxon>
        <taxon>Streptophyta</taxon>
        <taxon>Embryophyta</taxon>
        <taxon>Tracheophyta</taxon>
        <taxon>Spermatophyta</taxon>
        <taxon>Magnoliopsida</taxon>
        <taxon>Liliopsida</taxon>
        <taxon>Poales</taxon>
        <taxon>Poaceae</taxon>
        <taxon>PACMAD clade</taxon>
        <taxon>Arundinoideae</taxon>
        <taxon>Arundineae</taxon>
        <taxon>Arundo</taxon>
    </lineage>
</organism>
<reference evidence="1" key="2">
    <citation type="journal article" date="2015" name="Data Brief">
        <title>Shoot transcriptome of the giant reed, Arundo donax.</title>
        <authorList>
            <person name="Barrero R.A."/>
            <person name="Guerrero F.D."/>
            <person name="Moolhuijzen P."/>
            <person name="Goolsby J.A."/>
            <person name="Tidwell J."/>
            <person name="Bellgard S.E."/>
            <person name="Bellgard M.I."/>
        </authorList>
    </citation>
    <scope>NUCLEOTIDE SEQUENCE</scope>
    <source>
        <tissue evidence="1">Shoot tissue taken approximately 20 cm above the soil surface</tissue>
    </source>
</reference>
<protein>
    <submittedName>
        <fullName evidence="1">Uncharacterized protein</fullName>
    </submittedName>
</protein>
<dbReference type="EMBL" id="GBRH01226702">
    <property type="protein sequence ID" value="JAD71193.1"/>
    <property type="molecule type" value="Transcribed_RNA"/>
</dbReference>